<feature type="region of interest" description="Disordered" evidence="3">
    <location>
        <begin position="1"/>
        <end position="35"/>
    </location>
</feature>
<dbReference type="InterPro" id="IPR012677">
    <property type="entry name" value="Nucleotide-bd_a/b_plait_sf"/>
</dbReference>
<dbReference type="PANTHER" id="PTHR48025:SF7">
    <property type="entry name" value="RNA-BINDING (RRM_RBD_RNP MOTIFS) FAMILY PROTEIN"/>
    <property type="match status" value="1"/>
</dbReference>
<dbReference type="GO" id="GO:1901259">
    <property type="term" value="P:chloroplast rRNA processing"/>
    <property type="evidence" value="ECO:0007669"/>
    <property type="project" value="TreeGrafter"/>
</dbReference>
<reference evidence="5" key="1">
    <citation type="submission" date="2015-07" db="EMBL/GenBank/DDBJ databases">
        <title>Transcriptome Assembly of Anthurium amnicola.</title>
        <authorList>
            <person name="Suzuki J."/>
        </authorList>
    </citation>
    <scope>NUCLEOTIDE SEQUENCE</scope>
</reference>
<protein>
    <submittedName>
        <fullName evidence="5">Ribonucleoprotein, chloroplastic</fullName>
    </submittedName>
</protein>
<evidence type="ECO:0000259" key="4">
    <source>
        <dbReference type="PROSITE" id="PS50102"/>
    </source>
</evidence>
<keyword evidence="5" id="KW-0687">Ribonucleoprotein</keyword>
<proteinExistence type="predicted"/>
<dbReference type="SUPFAM" id="SSF54928">
    <property type="entry name" value="RNA-binding domain, RBD"/>
    <property type="match status" value="2"/>
</dbReference>
<dbReference type="PROSITE" id="PS50102">
    <property type="entry name" value="RRM"/>
    <property type="match status" value="2"/>
</dbReference>
<feature type="region of interest" description="Disordered" evidence="3">
    <location>
        <begin position="95"/>
        <end position="117"/>
    </location>
</feature>
<dbReference type="SMART" id="SM00360">
    <property type="entry name" value="RRM"/>
    <property type="match status" value="2"/>
</dbReference>
<feature type="compositionally biased region" description="Low complexity" evidence="3">
    <location>
        <begin position="1"/>
        <end position="18"/>
    </location>
</feature>
<accession>A0A1D1YQB8</accession>
<dbReference type="GO" id="GO:1990904">
    <property type="term" value="C:ribonucleoprotein complex"/>
    <property type="evidence" value="ECO:0007669"/>
    <property type="project" value="UniProtKB-KW"/>
</dbReference>
<evidence type="ECO:0000256" key="1">
    <source>
        <dbReference type="ARBA" id="ARBA00022884"/>
    </source>
</evidence>
<dbReference type="Pfam" id="PF00076">
    <property type="entry name" value="RRM_1"/>
    <property type="match status" value="2"/>
</dbReference>
<dbReference type="GO" id="GO:0009535">
    <property type="term" value="C:chloroplast thylakoid membrane"/>
    <property type="evidence" value="ECO:0007669"/>
    <property type="project" value="TreeGrafter"/>
</dbReference>
<feature type="domain" description="RRM" evidence="4">
    <location>
        <begin position="124"/>
        <end position="202"/>
    </location>
</feature>
<dbReference type="InterPro" id="IPR050502">
    <property type="entry name" value="Euk_RNA-bind_prot"/>
</dbReference>
<feature type="domain" description="RRM" evidence="4">
    <location>
        <begin position="227"/>
        <end position="304"/>
    </location>
</feature>
<evidence type="ECO:0000256" key="2">
    <source>
        <dbReference type="PROSITE-ProRule" id="PRU00176"/>
    </source>
</evidence>
<organism evidence="5">
    <name type="scientific">Anthurium amnicola</name>
    <dbReference type="NCBI Taxonomy" id="1678845"/>
    <lineage>
        <taxon>Eukaryota</taxon>
        <taxon>Viridiplantae</taxon>
        <taxon>Streptophyta</taxon>
        <taxon>Embryophyta</taxon>
        <taxon>Tracheophyta</taxon>
        <taxon>Spermatophyta</taxon>
        <taxon>Magnoliopsida</taxon>
        <taxon>Liliopsida</taxon>
        <taxon>Araceae</taxon>
        <taxon>Pothoideae</taxon>
        <taxon>Potheae</taxon>
        <taxon>Anthurium</taxon>
    </lineage>
</organism>
<sequence length="306" mass="33157">MATAAPAAAAMAAASSSSPPSPVATKLAPSRMPTALASPSSLRFPPLLSPFLPLSVSISTSRCQPPLFTVVLGLRHKRTPAPKLLSVVDLEKAVTENEEEIDGRDPESGEERPPAGARDMVRPIELYVCNLPRTCDISDLLDIFSPYGTVQSVEVSRNPETGVSRGCGYVTLSSILEAKEAVAALDGSELGGREMRVKFSVDTVCGRKIPATLNTEIRKVIYYEGPHKIYVGNLSLFVQPADLREYFSQFGTVVSVKLFHDRKSGKRRVYAFLSLSNVEEVQAAVSSSGREFHGRPLLVRQAIDRK</sequence>
<dbReference type="EMBL" id="GDJX01011103">
    <property type="protein sequence ID" value="JAT56833.1"/>
    <property type="molecule type" value="Transcribed_RNA"/>
</dbReference>
<dbReference type="PANTHER" id="PTHR48025">
    <property type="entry name" value="OS02G0815200 PROTEIN"/>
    <property type="match status" value="1"/>
</dbReference>
<feature type="compositionally biased region" description="Basic and acidic residues" evidence="3">
    <location>
        <begin position="103"/>
        <end position="113"/>
    </location>
</feature>
<dbReference type="InterPro" id="IPR035979">
    <property type="entry name" value="RBD_domain_sf"/>
</dbReference>
<evidence type="ECO:0000256" key="3">
    <source>
        <dbReference type="SAM" id="MobiDB-lite"/>
    </source>
</evidence>
<dbReference type="InterPro" id="IPR000504">
    <property type="entry name" value="RRM_dom"/>
</dbReference>
<dbReference type="Gene3D" id="3.30.70.330">
    <property type="match status" value="2"/>
</dbReference>
<evidence type="ECO:0000313" key="5">
    <source>
        <dbReference type="EMBL" id="JAT56833.1"/>
    </source>
</evidence>
<dbReference type="GO" id="GO:0003729">
    <property type="term" value="F:mRNA binding"/>
    <property type="evidence" value="ECO:0007669"/>
    <property type="project" value="TreeGrafter"/>
</dbReference>
<dbReference type="AlphaFoldDB" id="A0A1D1YQB8"/>
<gene>
    <name evidence="5" type="primary">ROC5_4</name>
    <name evidence="5" type="ORF">g.20381</name>
</gene>
<name>A0A1D1YQB8_9ARAE</name>
<keyword evidence="1 2" id="KW-0694">RNA-binding</keyword>